<evidence type="ECO:0000313" key="3">
    <source>
        <dbReference type="EMBL" id="MFJ2820420.1"/>
    </source>
</evidence>
<dbReference type="InterPro" id="IPR018958">
    <property type="entry name" value="Knr4/Smi1-like_dom"/>
</dbReference>
<gene>
    <name evidence="3" type="ORF">ACIO7M_04785</name>
</gene>
<evidence type="ECO:0000256" key="1">
    <source>
        <dbReference type="SAM" id="MobiDB-lite"/>
    </source>
</evidence>
<feature type="region of interest" description="Disordered" evidence="1">
    <location>
        <begin position="1"/>
        <end position="21"/>
    </location>
</feature>
<dbReference type="SUPFAM" id="SSF160631">
    <property type="entry name" value="SMI1/KNR4-like"/>
    <property type="match status" value="1"/>
</dbReference>
<feature type="domain" description="Knr4/Smi1-like" evidence="2">
    <location>
        <begin position="17"/>
        <end position="131"/>
    </location>
</feature>
<dbReference type="InterPro" id="IPR037883">
    <property type="entry name" value="Knr4/Smi1-like_sf"/>
</dbReference>
<accession>A0ABW8EEJ6</accession>
<organism evidence="3 4">
    <name type="scientific">Streptomyces toxytricini</name>
    <name type="common">Actinomyces toxytricini</name>
    <dbReference type="NCBI Taxonomy" id="67369"/>
    <lineage>
        <taxon>Bacteria</taxon>
        <taxon>Bacillati</taxon>
        <taxon>Actinomycetota</taxon>
        <taxon>Actinomycetes</taxon>
        <taxon>Kitasatosporales</taxon>
        <taxon>Streptomycetaceae</taxon>
        <taxon>Streptomyces</taxon>
    </lineage>
</organism>
<proteinExistence type="predicted"/>
<dbReference type="Proteomes" id="UP001617351">
    <property type="component" value="Unassembled WGS sequence"/>
</dbReference>
<sequence>MWLERAAEHDGAGTRPPAPPARLDRLEAALGQSPPKPLRDLLLETDGLSDGYGTCVVWGVDQIVEVNLAFRSEASFRSLYMPFEPLMFFGESGGGDQFAFVRSPARDDVFAWDHETDSRLWIAPGLESFLRSALTHAGEDWYRP</sequence>
<name>A0ABW8EEJ6_STRT5</name>
<dbReference type="Gene3D" id="3.40.1580.10">
    <property type="entry name" value="SMI1/KNR4-like"/>
    <property type="match status" value="1"/>
</dbReference>
<evidence type="ECO:0000259" key="2">
    <source>
        <dbReference type="Pfam" id="PF09346"/>
    </source>
</evidence>
<dbReference type="RefSeq" id="WP_402377663.1">
    <property type="nucleotide sequence ID" value="NZ_JBIUYY010000002.1"/>
</dbReference>
<comment type="caution">
    <text evidence="3">The sequence shown here is derived from an EMBL/GenBank/DDBJ whole genome shotgun (WGS) entry which is preliminary data.</text>
</comment>
<dbReference type="Pfam" id="PF09346">
    <property type="entry name" value="SMI1_KNR4"/>
    <property type="match status" value="1"/>
</dbReference>
<dbReference type="EMBL" id="JBIUYY010000002">
    <property type="protein sequence ID" value="MFJ2820420.1"/>
    <property type="molecule type" value="Genomic_DNA"/>
</dbReference>
<reference evidence="3 4" key="1">
    <citation type="submission" date="2024-10" db="EMBL/GenBank/DDBJ databases">
        <title>The Natural Products Discovery Center: Release of the First 8490 Sequenced Strains for Exploring Actinobacteria Biosynthetic Diversity.</title>
        <authorList>
            <person name="Kalkreuter E."/>
            <person name="Kautsar S.A."/>
            <person name="Yang D."/>
            <person name="Bader C.D."/>
            <person name="Teijaro C.N."/>
            <person name="Fluegel L."/>
            <person name="Davis C.M."/>
            <person name="Simpson J.R."/>
            <person name="Lauterbach L."/>
            <person name="Steele A.D."/>
            <person name="Gui C."/>
            <person name="Meng S."/>
            <person name="Li G."/>
            <person name="Viehrig K."/>
            <person name="Ye F."/>
            <person name="Su P."/>
            <person name="Kiefer A.F."/>
            <person name="Nichols A."/>
            <person name="Cepeda A.J."/>
            <person name="Yan W."/>
            <person name="Fan B."/>
            <person name="Jiang Y."/>
            <person name="Adhikari A."/>
            <person name="Zheng C.-J."/>
            <person name="Schuster L."/>
            <person name="Cowan T.M."/>
            <person name="Smanski M.J."/>
            <person name="Chevrette M.G."/>
            <person name="De Carvalho L.P.S."/>
            <person name="Shen B."/>
        </authorList>
    </citation>
    <scope>NUCLEOTIDE SEQUENCE [LARGE SCALE GENOMIC DNA]</scope>
    <source>
        <strain evidence="3 4">NPDC087220</strain>
    </source>
</reference>
<feature type="compositionally biased region" description="Basic and acidic residues" evidence="1">
    <location>
        <begin position="1"/>
        <end position="12"/>
    </location>
</feature>
<keyword evidence="4" id="KW-1185">Reference proteome</keyword>
<evidence type="ECO:0000313" key="4">
    <source>
        <dbReference type="Proteomes" id="UP001617351"/>
    </source>
</evidence>
<protein>
    <submittedName>
        <fullName evidence="3">SMI1/KNR4 family protein</fullName>
    </submittedName>
</protein>